<dbReference type="PROSITE" id="PS50943">
    <property type="entry name" value="HTH_CROC1"/>
    <property type="match status" value="1"/>
</dbReference>
<dbReference type="SUPFAM" id="SSF47413">
    <property type="entry name" value="lambda repressor-like DNA-binding domains"/>
    <property type="match status" value="1"/>
</dbReference>
<evidence type="ECO:0000259" key="2">
    <source>
        <dbReference type="PROSITE" id="PS50943"/>
    </source>
</evidence>
<dbReference type="AlphaFoldDB" id="A0A1D7XNS4"/>
<dbReference type="Gene3D" id="1.10.260.40">
    <property type="entry name" value="lambda repressor-like DNA-binding domains"/>
    <property type="match status" value="1"/>
</dbReference>
<evidence type="ECO:0000256" key="1">
    <source>
        <dbReference type="ARBA" id="ARBA00023125"/>
    </source>
</evidence>
<keyword evidence="1" id="KW-0238">DNA-binding</keyword>
<keyword evidence="3" id="KW-0614">Plasmid</keyword>
<sequence length="117" mass="13254">MNKYTNIGDVITTLRKEKGLTQEGLGEKTGLSRTTIVKIENSQRALSLDEAIKIAKVFDLGVDTMYSYIKDQEDNDYKESFVIAFRANGMNSENLNEIKRIELLVDALFTQSEIRGE</sequence>
<dbReference type="PANTHER" id="PTHR46558">
    <property type="entry name" value="TRACRIPTIONAL REGULATORY PROTEIN-RELATED-RELATED"/>
    <property type="match status" value="1"/>
</dbReference>
<reference evidence="4" key="1">
    <citation type="submission" date="2016-09" db="EMBL/GenBank/DDBJ databases">
        <title>Genomics of Clostridium taeniosporum, an organism which forms endospores with ribbon-like appendages.</title>
        <authorList>
            <person name="Walker J.R."/>
        </authorList>
    </citation>
    <scope>NUCLEOTIDE SEQUENCE [LARGE SCALE GENOMIC DNA]</scope>
    <source>
        <strain evidence="4">1/k</strain>
        <plasmid evidence="4">Plasmid pct2</plasmid>
    </source>
</reference>
<dbReference type="Proteomes" id="UP000094652">
    <property type="component" value="Plasmid pCt2"/>
</dbReference>
<evidence type="ECO:0000313" key="3">
    <source>
        <dbReference type="EMBL" id="AOR24988.1"/>
    </source>
</evidence>
<dbReference type="EMBL" id="CP017255">
    <property type="protein sequence ID" value="AOR24988.1"/>
    <property type="molecule type" value="Genomic_DNA"/>
</dbReference>
<dbReference type="RefSeq" id="WP_069681107.1">
    <property type="nucleotide sequence ID" value="NZ_CP017255.2"/>
</dbReference>
<protein>
    <submittedName>
        <fullName evidence="3">XRE family transcriptional regulator</fullName>
    </submittedName>
</protein>
<name>A0A1D7XNS4_9CLOT</name>
<dbReference type="SMART" id="SM00530">
    <property type="entry name" value="HTH_XRE"/>
    <property type="match status" value="1"/>
</dbReference>
<dbReference type="InterPro" id="IPR010982">
    <property type="entry name" value="Lambda_DNA-bd_dom_sf"/>
</dbReference>
<geneLocation type="plasmid" evidence="4">
    <name>pct2</name>
</geneLocation>
<dbReference type="InterPro" id="IPR001387">
    <property type="entry name" value="Cro/C1-type_HTH"/>
</dbReference>
<dbReference type="PANTHER" id="PTHR46558:SF11">
    <property type="entry name" value="HTH-TYPE TRANSCRIPTIONAL REGULATOR XRE"/>
    <property type="match status" value="1"/>
</dbReference>
<dbReference type="CDD" id="cd00093">
    <property type="entry name" value="HTH_XRE"/>
    <property type="match status" value="1"/>
</dbReference>
<feature type="domain" description="HTH cro/C1-type" evidence="2">
    <location>
        <begin position="11"/>
        <end position="65"/>
    </location>
</feature>
<keyword evidence="4" id="KW-1185">Reference proteome</keyword>
<accession>A0A1D7XNS4</accession>
<organism evidence="3 4">
    <name type="scientific">Clostridium taeniosporum</name>
    <dbReference type="NCBI Taxonomy" id="394958"/>
    <lineage>
        <taxon>Bacteria</taxon>
        <taxon>Bacillati</taxon>
        <taxon>Bacillota</taxon>
        <taxon>Clostridia</taxon>
        <taxon>Eubacteriales</taxon>
        <taxon>Clostridiaceae</taxon>
        <taxon>Clostridium</taxon>
    </lineage>
</organism>
<proteinExistence type="predicted"/>
<dbReference type="OrthoDB" id="6315255at2"/>
<evidence type="ECO:0000313" key="4">
    <source>
        <dbReference type="Proteomes" id="UP000094652"/>
    </source>
</evidence>
<dbReference type="GO" id="GO:0003677">
    <property type="term" value="F:DNA binding"/>
    <property type="evidence" value="ECO:0007669"/>
    <property type="project" value="UniProtKB-KW"/>
</dbReference>
<gene>
    <name evidence="3" type="ORF">BGI42_14675</name>
</gene>
<dbReference type="Pfam" id="PF01381">
    <property type="entry name" value="HTH_3"/>
    <property type="match status" value="1"/>
</dbReference>
<dbReference type="KEGG" id="ctae:BGI42_14675"/>